<feature type="compositionally biased region" description="Polar residues" evidence="1">
    <location>
        <begin position="9"/>
        <end position="26"/>
    </location>
</feature>
<organism evidence="4 5">
    <name type="scientific">Cudoniella acicularis</name>
    <dbReference type="NCBI Taxonomy" id="354080"/>
    <lineage>
        <taxon>Eukaryota</taxon>
        <taxon>Fungi</taxon>
        <taxon>Dikarya</taxon>
        <taxon>Ascomycota</taxon>
        <taxon>Pezizomycotina</taxon>
        <taxon>Leotiomycetes</taxon>
        <taxon>Helotiales</taxon>
        <taxon>Tricladiaceae</taxon>
        <taxon>Cudoniella</taxon>
    </lineage>
</organism>
<comment type="caution">
    <text evidence="4">The sequence shown here is derived from an EMBL/GenBank/DDBJ whole genome shotgun (WGS) entry which is preliminary data.</text>
</comment>
<name>A0A8H4R8K0_9HELO</name>
<dbReference type="PANTHER" id="PTHR34502">
    <property type="entry name" value="DUF6594 DOMAIN-CONTAINING PROTEIN-RELATED"/>
    <property type="match status" value="1"/>
</dbReference>
<dbReference type="OrthoDB" id="5342093at2759"/>
<evidence type="ECO:0000259" key="3">
    <source>
        <dbReference type="Pfam" id="PF20237"/>
    </source>
</evidence>
<evidence type="ECO:0000313" key="4">
    <source>
        <dbReference type="EMBL" id="KAF4624145.1"/>
    </source>
</evidence>
<keyword evidence="2" id="KW-0472">Membrane</keyword>
<accession>A0A8H4R8K0</accession>
<keyword evidence="5" id="KW-1185">Reference proteome</keyword>
<feature type="region of interest" description="Disordered" evidence="1">
    <location>
        <begin position="1"/>
        <end position="33"/>
    </location>
</feature>
<feature type="domain" description="DUF6594" evidence="3">
    <location>
        <begin position="41"/>
        <end position="412"/>
    </location>
</feature>
<dbReference type="Proteomes" id="UP000566819">
    <property type="component" value="Unassembled WGS sequence"/>
</dbReference>
<keyword evidence="2" id="KW-1133">Transmembrane helix</keyword>
<protein>
    <recommendedName>
        <fullName evidence="3">DUF6594 domain-containing protein</fullName>
    </recommendedName>
</protein>
<dbReference type="AlphaFoldDB" id="A0A8H4R8K0"/>
<dbReference type="EMBL" id="JAAMPI010001756">
    <property type="protein sequence ID" value="KAF4624145.1"/>
    <property type="molecule type" value="Genomic_DNA"/>
</dbReference>
<dbReference type="Pfam" id="PF20237">
    <property type="entry name" value="DUF6594"/>
    <property type="match status" value="1"/>
</dbReference>
<keyword evidence="2" id="KW-0812">Transmembrane</keyword>
<gene>
    <name evidence="4" type="ORF">G7Y89_g14028</name>
</gene>
<feature type="transmembrane region" description="Helical" evidence="2">
    <location>
        <begin position="398"/>
        <end position="415"/>
    </location>
</feature>
<feature type="transmembrane region" description="Helical" evidence="2">
    <location>
        <begin position="372"/>
        <end position="392"/>
    </location>
</feature>
<proteinExistence type="predicted"/>
<evidence type="ECO:0000256" key="1">
    <source>
        <dbReference type="SAM" id="MobiDB-lite"/>
    </source>
</evidence>
<sequence>MMNRGVHRTPSSLGVQSQAPTRTPTPTDDVAENVNLPVPGYPLLAKIIAEKPDLEAFPTFTDLSIKSLLYYQAELIHLRKMLHKAEWEDFRNEEDSKLPLYSANVQLLILARDKAIRNGETPPKQWGIIEKIRATQEKYNAALLQFSKVEALREADNCNIKTLRDCIKICLMEGLTGTGAQTWGDISEESAKQKELPQLLWGLCTGFFVSPDGERKPIEKVFQEHLIVPHKGNKPDGLTQWVKQSFIPFYAHVRKHYLVPVWLFPFSLWHHLLSLFSPKRPDPDLEKRSSVSSSIAPLSPTLSNYSSESNHSNISSNISNNSGSSEKSIKANLNVYSGEWIVRITSLMTTVAACLLPTVAITVLARVHSMGLVLGLIALFTAIFAVGLVLLSSSSSRVEIFTATAAFSAVMVVFVQNQIGPQYP</sequence>
<evidence type="ECO:0000313" key="5">
    <source>
        <dbReference type="Proteomes" id="UP000566819"/>
    </source>
</evidence>
<feature type="transmembrane region" description="Helical" evidence="2">
    <location>
        <begin position="340"/>
        <end position="365"/>
    </location>
</feature>
<dbReference type="PANTHER" id="PTHR34502:SF5">
    <property type="entry name" value="DUF6594 DOMAIN-CONTAINING PROTEIN"/>
    <property type="match status" value="1"/>
</dbReference>
<reference evidence="4 5" key="1">
    <citation type="submission" date="2020-03" db="EMBL/GenBank/DDBJ databases">
        <title>Draft Genome Sequence of Cudoniella acicularis.</title>
        <authorList>
            <person name="Buettner E."/>
            <person name="Kellner H."/>
        </authorList>
    </citation>
    <scope>NUCLEOTIDE SEQUENCE [LARGE SCALE GENOMIC DNA]</scope>
    <source>
        <strain evidence="4 5">DSM 108380</strain>
    </source>
</reference>
<evidence type="ECO:0000256" key="2">
    <source>
        <dbReference type="SAM" id="Phobius"/>
    </source>
</evidence>
<dbReference type="InterPro" id="IPR046529">
    <property type="entry name" value="DUF6594"/>
</dbReference>